<proteinExistence type="predicted"/>
<keyword evidence="2" id="KW-1185">Reference proteome</keyword>
<comment type="caution">
    <text evidence="1">The sequence shown here is derived from an EMBL/GenBank/DDBJ whole genome shotgun (WGS) entry which is preliminary data.</text>
</comment>
<organism evidence="1 2">
    <name type="scientific">Haloarcula nitratireducens</name>
    <dbReference type="NCBI Taxonomy" id="2487749"/>
    <lineage>
        <taxon>Archaea</taxon>
        <taxon>Methanobacteriati</taxon>
        <taxon>Methanobacteriota</taxon>
        <taxon>Stenosarchaea group</taxon>
        <taxon>Halobacteria</taxon>
        <taxon>Halobacteriales</taxon>
        <taxon>Haloarculaceae</taxon>
        <taxon>Haloarcula</taxon>
    </lineage>
</organism>
<dbReference type="EMBL" id="RKLT01000009">
    <property type="protein sequence ID" value="MBX0296642.1"/>
    <property type="molecule type" value="Genomic_DNA"/>
</dbReference>
<reference evidence="1 2" key="1">
    <citation type="submission" date="2021-06" db="EMBL/GenBank/DDBJ databases">
        <title>Halomicroarcula sp. a new haloarchaeum isolated from saline soil.</title>
        <authorList>
            <person name="Duran-Viseras A."/>
            <person name="Sanchez-Porro C."/>
            <person name="Ventosa A."/>
        </authorList>
    </citation>
    <scope>NUCLEOTIDE SEQUENCE [LARGE SCALE GENOMIC DNA]</scope>
    <source>
        <strain evidence="1 2">F27</strain>
    </source>
</reference>
<sequence length="219" mass="25021">MDFRLPSAGGFGVAARNAPLVGTSPICPVVSDLRLQYDFPLYSKRLHQISVSVPPEIMWLMHRLITNDKQTDCMDKYTEEKYSKNESAALCPKCGHELGDDEVDRDYEGGDFTKYDCPNCEEVTYDESYGSRAQRVSAGEVEPEEVFPWMRIDHRNEDEKREAIEAEEEPLECDFSDTIEEGVCANPICEHEGDLKMTVYGTKLCQEHYNRISKESKLE</sequence>
<name>A0AAW4PF10_9EURY</name>
<evidence type="ECO:0000313" key="1">
    <source>
        <dbReference type="EMBL" id="MBX0296642.1"/>
    </source>
</evidence>
<dbReference type="Proteomes" id="UP001430455">
    <property type="component" value="Unassembled WGS sequence"/>
</dbReference>
<accession>A0AAW4PF10</accession>
<evidence type="ECO:0000313" key="2">
    <source>
        <dbReference type="Proteomes" id="UP001430455"/>
    </source>
</evidence>
<gene>
    <name evidence="1" type="ORF">EGH23_17330</name>
</gene>
<protein>
    <submittedName>
        <fullName evidence="1">Uncharacterized protein</fullName>
    </submittedName>
</protein>
<dbReference type="AlphaFoldDB" id="A0AAW4PF10"/>